<comment type="caution">
    <text evidence="1">The sequence shown here is derived from an EMBL/GenBank/DDBJ whole genome shotgun (WGS) entry which is preliminary data.</text>
</comment>
<accession>A0A840CWI8</accession>
<dbReference type="RefSeq" id="WP_052517115.1">
    <property type="nucleotide sequence ID" value="NZ_JACIER010000008.1"/>
</dbReference>
<protein>
    <submittedName>
        <fullName evidence="1">Uncharacterized protein</fullName>
    </submittedName>
</protein>
<organism evidence="1 2">
    <name type="scientific">Bacteroides reticulotermitis</name>
    <dbReference type="NCBI Taxonomy" id="1133319"/>
    <lineage>
        <taxon>Bacteria</taxon>
        <taxon>Pseudomonadati</taxon>
        <taxon>Bacteroidota</taxon>
        <taxon>Bacteroidia</taxon>
        <taxon>Bacteroidales</taxon>
        <taxon>Bacteroidaceae</taxon>
        <taxon>Bacteroides</taxon>
    </lineage>
</organism>
<name>A0A840CWI8_9BACE</name>
<sequence>MHILFILSASFLVMTSQQSELKNTDLLQSWIFPEEIGSVKETEKTFHALQNEIQLSEAEKQTVHKEAAAVNRSIRKKYDAFLNDWTEVITKNPKMVLSSNTQDYTKLHEFDKLKDMGPKIIPLIMEGLLDERKFYLLQLYDAIQENPQLKVKYNSDNASFLEGEQHRGQRTIRLWLTSLQQKQDS</sequence>
<proteinExistence type="predicted"/>
<dbReference type="Proteomes" id="UP000560658">
    <property type="component" value="Unassembled WGS sequence"/>
</dbReference>
<evidence type="ECO:0000313" key="2">
    <source>
        <dbReference type="Proteomes" id="UP000560658"/>
    </source>
</evidence>
<keyword evidence="2" id="KW-1185">Reference proteome</keyword>
<gene>
    <name evidence="1" type="ORF">GGR06_002251</name>
</gene>
<reference evidence="1" key="1">
    <citation type="submission" date="2020-08" db="EMBL/GenBank/DDBJ databases">
        <title>Genomic Encyclopedia of Type Strains, Phase IV (KMG-IV): sequencing the most valuable type-strain genomes for metagenomic binning, comparative biology and taxonomic classification.</title>
        <authorList>
            <person name="Goeker M."/>
        </authorList>
    </citation>
    <scope>NUCLEOTIDE SEQUENCE [LARGE SCALE GENOMIC DNA]</scope>
    <source>
        <strain evidence="1">DSM 105720</strain>
    </source>
</reference>
<dbReference type="EMBL" id="JACIER010000008">
    <property type="protein sequence ID" value="MBB4044457.1"/>
    <property type="molecule type" value="Genomic_DNA"/>
</dbReference>
<dbReference type="AlphaFoldDB" id="A0A840CWI8"/>
<evidence type="ECO:0000313" key="1">
    <source>
        <dbReference type="EMBL" id="MBB4044457.1"/>
    </source>
</evidence>